<reference evidence="1 2" key="1">
    <citation type="submission" date="2023-05" db="EMBL/GenBank/DDBJ databases">
        <title>Streptantibioticus silvisoli sp. nov., acidotolerant actinomycetes 1 from pine litter.</title>
        <authorList>
            <person name="Swiecimska M."/>
            <person name="Golinska P."/>
            <person name="Sangal V."/>
            <person name="Wachnowicz B."/>
            <person name="Goodfellow M."/>
        </authorList>
    </citation>
    <scope>NUCLEOTIDE SEQUENCE [LARGE SCALE GENOMIC DNA]</scope>
    <source>
        <strain evidence="1 2">DSM 42109</strain>
    </source>
</reference>
<keyword evidence="2" id="KW-1185">Reference proteome</keyword>
<gene>
    <name evidence="1" type="ORF">NMN56_030905</name>
</gene>
<organism evidence="1 2">
    <name type="scientific">Streptomyces iconiensis</name>
    <dbReference type="NCBI Taxonomy" id="1384038"/>
    <lineage>
        <taxon>Bacteria</taxon>
        <taxon>Bacillati</taxon>
        <taxon>Actinomycetota</taxon>
        <taxon>Actinomycetes</taxon>
        <taxon>Kitasatosporales</taxon>
        <taxon>Streptomycetaceae</taxon>
        <taxon>Streptomyces</taxon>
    </lineage>
</organism>
<sequence>MTTVRFSSTRDGAGRIRTMQRGTVVAIRCRDCLGTGYEKS</sequence>
<comment type="caution">
    <text evidence="1">The sequence shown here is derived from an EMBL/GenBank/DDBJ whole genome shotgun (WGS) entry which is preliminary data.</text>
</comment>
<dbReference type="RefSeq" id="WP_274047017.1">
    <property type="nucleotide sequence ID" value="NZ_JANCPR020000038.1"/>
</dbReference>
<dbReference type="Proteomes" id="UP001214441">
    <property type="component" value="Unassembled WGS sequence"/>
</dbReference>
<dbReference type="EMBL" id="JANCPR020000038">
    <property type="protein sequence ID" value="MDJ1136280.1"/>
    <property type="molecule type" value="Genomic_DNA"/>
</dbReference>
<protein>
    <submittedName>
        <fullName evidence="1">Uncharacterized protein</fullName>
    </submittedName>
</protein>
<accession>A0ABT7A4K8</accession>
<evidence type="ECO:0000313" key="2">
    <source>
        <dbReference type="Proteomes" id="UP001214441"/>
    </source>
</evidence>
<proteinExistence type="predicted"/>
<name>A0ABT7A4K8_9ACTN</name>
<evidence type="ECO:0000313" key="1">
    <source>
        <dbReference type="EMBL" id="MDJ1136280.1"/>
    </source>
</evidence>